<dbReference type="InterPro" id="IPR009057">
    <property type="entry name" value="Homeodomain-like_sf"/>
</dbReference>
<feature type="compositionally biased region" description="Basic and acidic residues" evidence="4">
    <location>
        <begin position="30"/>
        <end position="43"/>
    </location>
</feature>
<keyword evidence="7" id="KW-1185">Reference proteome</keyword>
<dbReference type="SUPFAM" id="SSF46689">
    <property type="entry name" value="Homeodomain-like"/>
    <property type="match status" value="1"/>
</dbReference>
<dbReference type="RefSeq" id="WP_343984710.1">
    <property type="nucleotide sequence ID" value="NZ_BAAAJG010000025.1"/>
</dbReference>
<accession>A0ABW4FUS6</accession>
<organism evidence="6 7">
    <name type="scientific">Pseudonocardia aurantiaca</name>
    <dbReference type="NCBI Taxonomy" id="75290"/>
    <lineage>
        <taxon>Bacteria</taxon>
        <taxon>Bacillati</taxon>
        <taxon>Actinomycetota</taxon>
        <taxon>Actinomycetes</taxon>
        <taxon>Pseudonocardiales</taxon>
        <taxon>Pseudonocardiaceae</taxon>
        <taxon>Pseudonocardia</taxon>
    </lineage>
</organism>
<dbReference type="Pfam" id="PF12833">
    <property type="entry name" value="HTH_18"/>
    <property type="match status" value="1"/>
</dbReference>
<dbReference type="InterPro" id="IPR050204">
    <property type="entry name" value="AraC_XylS_family_regulators"/>
</dbReference>
<feature type="compositionally biased region" description="Low complexity" evidence="4">
    <location>
        <begin position="13"/>
        <end position="29"/>
    </location>
</feature>
<feature type="compositionally biased region" description="Basic and acidic residues" evidence="4">
    <location>
        <begin position="1"/>
        <end position="12"/>
    </location>
</feature>
<feature type="domain" description="HTH araC/xylS-type" evidence="5">
    <location>
        <begin position="207"/>
        <end position="289"/>
    </location>
</feature>
<evidence type="ECO:0000256" key="4">
    <source>
        <dbReference type="SAM" id="MobiDB-lite"/>
    </source>
</evidence>
<evidence type="ECO:0000256" key="2">
    <source>
        <dbReference type="ARBA" id="ARBA00023125"/>
    </source>
</evidence>
<dbReference type="PANTHER" id="PTHR46796">
    <property type="entry name" value="HTH-TYPE TRANSCRIPTIONAL ACTIVATOR RHAS-RELATED"/>
    <property type="match status" value="1"/>
</dbReference>
<feature type="region of interest" description="Disordered" evidence="4">
    <location>
        <begin position="1"/>
        <end position="47"/>
    </location>
</feature>
<evidence type="ECO:0000313" key="7">
    <source>
        <dbReference type="Proteomes" id="UP001597145"/>
    </source>
</evidence>
<evidence type="ECO:0000256" key="3">
    <source>
        <dbReference type="ARBA" id="ARBA00023163"/>
    </source>
</evidence>
<evidence type="ECO:0000313" key="6">
    <source>
        <dbReference type="EMBL" id="MFD1534304.1"/>
    </source>
</evidence>
<reference evidence="7" key="1">
    <citation type="journal article" date="2019" name="Int. J. Syst. Evol. Microbiol.">
        <title>The Global Catalogue of Microorganisms (GCM) 10K type strain sequencing project: providing services to taxonomists for standard genome sequencing and annotation.</title>
        <authorList>
            <consortium name="The Broad Institute Genomics Platform"/>
            <consortium name="The Broad Institute Genome Sequencing Center for Infectious Disease"/>
            <person name="Wu L."/>
            <person name="Ma J."/>
        </authorList>
    </citation>
    <scope>NUCLEOTIDE SEQUENCE [LARGE SCALE GENOMIC DNA]</scope>
    <source>
        <strain evidence="7">JCM 12165</strain>
    </source>
</reference>
<evidence type="ECO:0000259" key="5">
    <source>
        <dbReference type="PROSITE" id="PS01124"/>
    </source>
</evidence>
<dbReference type="InterPro" id="IPR046532">
    <property type="entry name" value="DUF6597"/>
</dbReference>
<dbReference type="Proteomes" id="UP001597145">
    <property type="component" value="Unassembled WGS sequence"/>
</dbReference>
<dbReference type="InterPro" id="IPR018060">
    <property type="entry name" value="HTH_AraC"/>
</dbReference>
<protein>
    <submittedName>
        <fullName evidence="6">Helix-turn-helix domain-containing protein</fullName>
    </submittedName>
</protein>
<dbReference type="Pfam" id="PF20240">
    <property type="entry name" value="DUF6597"/>
    <property type="match status" value="1"/>
</dbReference>
<keyword evidence="1" id="KW-0805">Transcription regulation</keyword>
<keyword evidence="2" id="KW-0238">DNA-binding</keyword>
<dbReference type="PROSITE" id="PS01124">
    <property type="entry name" value="HTH_ARAC_FAMILY_2"/>
    <property type="match status" value="1"/>
</dbReference>
<dbReference type="EMBL" id="JBHUCP010000033">
    <property type="protein sequence ID" value="MFD1534304.1"/>
    <property type="molecule type" value="Genomic_DNA"/>
</dbReference>
<name>A0ABW4FUS6_9PSEU</name>
<sequence length="324" mass="34695">MLKAEVGAERPRNAAIATRTATTPASPCREVPDPQPTRHDGRMAGESSYLERAPTPALAAFASSVWIQQVGDQPVAQRHVPHGGAEVRCVLGEAPRLLGPLTTSTYQEIPAGGTVVGVRLRPGVIGGLVGTPAEELVDQDVAGTDVWCDLANLTDLLGNAATPRVALDQLQSCVARSAVKLDPLVNEAVWNLMPWHGSGPAALHALLSISERQLRRRCRAAVGIGPKELHRILRFQGFVARLQAWVAQQGASDVDLARWAAEAGYHDQAHLSRECRRLMGVTPGEFLAQSEAACSCGHDHAASYVPMLRPGNGRFVQERRPIPA</sequence>
<evidence type="ECO:0000256" key="1">
    <source>
        <dbReference type="ARBA" id="ARBA00023015"/>
    </source>
</evidence>
<dbReference type="PANTHER" id="PTHR46796:SF15">
    <property type="entry name" value="BLL1074 PROTEIN"/>
    <property type="match status" value="1"/>
</dbReference>
<comment type="caution">
    <text evidence="6">The sequence shown here is derived from an EMBL/GenBank/DDBJ whole genome shotgun (WGS) entry which is preliminary data.</text>
</comment>
<dbReference type="SMART" id="SM00342">
    <property type="entry name" value="HTH_ARAC"/>
    <property type="match status" value="1"/>
</dbReference>
<gene>
    <name evidence="6" type="ORF">ACFSCY_33295</name>
</gene>
<keyword evidence="3" id="KW-0804">Transcription</keyword>
<proteinExistence type="predicted"/>
<dbReference type="Gene3D" id="1.10.10.60">
    <property type="entry name" value="Homeodomain-like"/>
    <property type="match status" value="1"/>
</dbReference>